<accession>A0ABY4IQG4</accession>
<protein>
    <submittedName>
        <fullName evidence="7">FUSC family protein</fullName>
    </submittedName>
</protein>
<evidence type="ECO:0000256" key="5">
    <source>
        <dbReference type="SAM" id="Phobius"/>
    </source>
</evidence>
<evidence type="ECO:0000256" key="2">
    <source>
        <dbReference type="ARBA" id="ARBA00022692"/>
    </source>
</evidence>
<keyword evidence="2 5" id="KW-0812">Transmembrane</keyword>
<feature type="domain" description="Integral membrane bound transporter" evidence="6">
    <location>
        <begin position="185"/>
        <end position="309"/>
    </location>
</feature>
<evidence type="ECO:0000313" key="8">
    <source>
        <dbReference type="Proteomes" id="UP000831963"/>
    </source>
</evidence>
<dbReference type="Pfam" id="PF13515">
    <property type="entry name" value="FUSC_2"/>
    <property type="match status" value="1"/>
</dbReference>
<dbReference type="Proteomes" id="UP000831963">
    <property type="component" value="Chromosome"/>
</dbReference>
<evidence type="ECO:0000256" key="1">
    <source>
        <dbReference type="ARBA" id="ARBA00004141"/>
    </source>
</evidence>
<feature type="transmembrane region" description="Helical" evidence="5">
    <location>
        <begin position="227"/>
        <end position="254"/>
    </location>
</feature>
<keyword evidence="3 5" id="KW-1133">Transmembrane helix</keyword>
<feature type="transmembrane region" description="Helical" evidence="5">
    <location>
        <begin position="60"/>
        <end position="78"/>
    </location>
</feature>
<dbReference type="EMBL" id="CP078077">
    <property type="protein sequence ID" value="UPL14292.1"/>
    <property type="molecule type" value="Genomic_DNA"/>
</dbReference>
<evidence type="ECO:0000313" key="7">
    <source>
        <dbReference type="EMBL" id="UPL14292.1"/>
    </source>
</evidence>
<dbReference type="InterPro" id="IPR049453">
    <property type="entry name" value="Memb_transporter_dom"/>
</dbReference>
<comment type="subcellular location">
    <subcellularLocation>
        <location evidence="1">Membrane</location>
        <topology evidence="1">Multi-pass membrane protein</topology>
    </subcellularLocation>
</comment>
<feature type="transmembrane region" description="Helical" evidence="5">
    <location>
        <begin position="296"/>
        <end position="319"/>
    </location>
</feature>
<gene>
    <name evidence="7" type="ORF">KV396_07315</name>
</gene>
<name>A0ABY4IQG4_9MICO</name>
<dbReference type="RefSeq" id="WP_247957366.1">
    <property type="nucleotide sequence ID" value="NZ_CP078077.1"/>
</dbReference>
<organism evidence="7 8">
    <name type="scientific">Microbacterium galbinum</name>
    <dbReference type="NCBI Taxonomy" id="2851646"/>
    <lineage>
        <taxon>Bacteria</taxon>
        <taxon>Bacillati</taxon>
        <taxon>Actinomycetota</taxon>
        <taxon>Actinomycetes</taxon>
        <taxon>Micrococcales</taxon>
        <taxon>Microbacteriaceae</taxon>
        <taxon>Microbacterium</taxon>
    </lineage>
</organism>
<feature type="transmembrane region" description="Helical" evidence="5">
    <location>
        <begin position="108"/>
        <end position="129"/>
    </location>
</feature>
<keyword evidence="8" id="KW-1185">Reference proteome</keyword>
<evidence type="ECO:0000256" key="3">
    <source>
        <dbReference type="ARBA" id="ARBA00022989"/>
    </source>
</evidence>
<feature type="transmembrane region" description="Helical" evidence="5">
    <location>
        <begin position="84"/>
        <end position="101"/>
    </location>
</feature>
<feature type="transmembrane region" description="Helical" evidence="5">
    <location>
        <begin position="135"/>
        <end position="153"/>
    </location>
</feature>
<feature type="transmembrane region" description="Helical" evidence="5">
    <location>
        <begin position="266"/>
        <end position="284"/>
    </location>
</feature>
<evidence type="ECO:0000259" key="6">
    <source>
        <dbReference type="Pfam" id="PF13515"/>
    </source>
</evidence>
<feature type="transmembrane region" description="Helical" evidence="5">
    <location>
        <begin position="12"/>
        <end position="28"/>
    </location>
</feature>
<feature type="transmembrane region" description="Helical" evidence="5">
    <location>
        <begin position="34"/>
        <end position="53"/>
    </location>
</feature>
<keyword evidence="4 5" id="KW-0472">Membrane</keyword>
<sequence length="324" mass="32476">MASAVAWSWRNALHGAVLGVPAGIAMLADPVDGFTTGLTLAVGVLPAAGLGVAATRPQRARGLVIGAIAAAAIFVGSVIGRMPALAVCVIFVLCVAVALLAANRSRRLATPVLVLGLPLIGVGLSFASIGEGAGAALLILAGTVYAFLVSLLWPARESAVRPVAPPATRGAMLVYGIQIGIAGALAAACGFALGVDHPGWACVAALMVSRPAHAALVSRGWGRALSVLIGAVLALAVAALSPPPAVFAVILVVVLTAATGTAGSRWYVFPLFSTVIVLSLLMGPEGEAPAHWFLERLGMTLLGIALALAAAAVVPRVAARLRRS</sequence>
<feature type="transmembrane region" description="Helical" evidence="5">
    <location>
        <begin position="173"/>
        <end position="193"/>
    </location>
</feature>
<evidence type="ECO:0000256" key="4">
    <source>
        <dbReference type="ARBA" id="ARBA00023136"/>
    </source>
</evidence>
<reference evidence="7 8" key="1">
    <citation type="submission" date="2021-06" db="EMBL/GenBank/DDBJ databases">
        <title>Genome-based taxonomic framework of Microbacterium strains isolated from marine environment, the description of four new species and reclassification of four preexisting species.</title>
        <authorList>
            <person name="Lee S.D."/>
            <person name="Kim S.-M."/>
            <person name="Byeon Y.-S."/>
            <person name="Yang H.L."/>
            <person name="Kim I.S."/>
        </authorList>
    </citation>
    <scope>NUCLEOTIDE SEQUENCE [LARGE SCALE GENOMIC DNA]</scope>
    <source>
        <strain evidence="7 8">SSW1-36</strain>
    </source>
</reference>
<proteinExistence type="predicted"/>